<evidence type="ECO:0000256" key="1">
    <source>
        <dbReference type="SAM" id="MobiDB-lite"/>
    </source>
</evidence>
<feature type="region of interest" description="Disordered" evidence="1">
    <location>
        <begin position="131"/>
        <end position="159"/>
    </location>
</feature>
<dbReference type="Proteomes" id="UP001596122">
    <property type="component" value="Unassembled WGS sequence"/>
</dbReference>
<organism evidence="3 4">
    <name type="scientific">Aquipuribacter nitratireducens</name>
    <dbReference type="NCBI Taxonomy" id="650104"/>
    <lineage>
        <taxon>Bacteria</taxon>
        <taxon>Bacillati</taxon>
        <taxon>Actinomycetota</taxon>
        <taxon>Actinomycetes</taxon>
        <taxon>Micrococcales</taxon>
        <taxon>Intrasporangiaceae</taxon>
        <taxon>Aquipuribacter</taxon>
    </lineage>
</organism>
<accession>A0ABW0GLM8</accession>
<reference evidence="4" key="1">
    <citation type="journal article" date="2019" name="Int. J. Syst. Evol. Microbiol.">
        <title>The Global Catalogue of Microorganisms (GCM) 10K type strain sequencing project: providing services to taxonomists for standard genome sequencing and annotation.</title>
        <authorList>
            <consortium name="The Broad Institute Genomics Platform"/>
            <consortium name="The Broad Institute Genome Sequencing Center for Infectious Disease"/>
            <person name="Wu L."/>
            <person name="Ma J."/>
        </authorList>
    </citation>
    <scope>NUCLEOTIDE SEQUENCE [LARGE SCALE GENOMIC DNA]</scope>
    <source>
        <strain evidence="4">CCUG 43114</strain>
    </source>
</reference>
<keyword evidence="2" id="KW-1133">Transmembrane helix</keyword>
<feature type="transmembrane region" description="Helical" evidence="2">
    <location>
        <begin position="102"/>
        <end position="123"/>
    </location>
</feature>
<dbReference type="EMBL" id="JBHSLD010000004">
    <property type="protein sequence ID" value="MFC5380025.1"/>
    <property type="molecule type" value="Genomic_DNA"/>
</dbReference>
<evidence type="ECO:0000313" key="3">
    <source>
        <dbReference type="EMBL" id="MFC5380025.1"/>
    </source>
</evidence>
<keyword evidence="2" id="KW-0472">Membrane</keyword>
<feature type="compositionally biased region" description="Low complexity" evidence="1">
    <location>
        <begin position="1"/>
        <end position="16"/>
    </location>
</feature>
<name>A0ABW0GLM8_9MICO</name>
<comment type="caution">
    <text evidence="3">The sequence shown here is derived from an EMBL/GenBank/DDBJ whole genome shotgun (WGS) entry which is preliminary data.</text>
</comment>
<dbReference type="Pfam" id="PF07332">
    <property type="entry name" value="Phage_holin_3_6"/>
    <property type="match status" value="1"/>
</dbReference>
<evidence type="ECO:0000313" key="4">
    <source>
        <dbReference type="Proteomes" id="UP001596122"/>
    </source>
</evidence>
<feature type="transmembrane region" description="Helical" evidence="2">
    <location>
        <begin position="73"/>
        <end position="96"/>
    </location>
</feature>
<dbReference type="InterPro" id="IPR009937">
    <property type="entry name" value="Phage_holin_3_6"/>
</dbReference>
<keyword evidence="4" id="KW-1185">Reference proteome</keyword>
<sequence>MAFSDHSGSHSTASAGGPVGASGHTREDLRHESFGELLSGLASDMSVLVKQEIQLAKVETTAKAKEAGKGAGMLAGAAVAGLLLLMALTTLLVVALDYVMPLWVAVLVAVVLWAVVAAALGLAGKKQLQEATPPVPEQTVETVKEDVQWAKNPTRSART</sequence>
<dbReference type="RefSeq" id="WP_340271400.1">
    <property type="nucleotide sequence ID" value="NZ_JBBEOG010000011.1"/>
</dbReference>
<protein>
    <submittedName>
        <fullName evidence="3">Phage holin family protein</fullName>
    </submittedName>
</protein>
<feature type="region of interest" description="Disordered" evidence="1">
    <location>
        <begin position="1"/>
        <end position="25"/>
    </location>
</feature>
<keyword evidence="2" id="KW-0812">Transmembrane</keyword>
<evidence type="ECO:0000256" key="2">
    <source>
        <dbReference type="SAM" id="Phobius"/>
    </source>
</evidence>
<proteinExistence type="predicted"/>
<gene>
    <name evidence="3" type="ORF">ACFPJ6_04400</name>
</gene>